<sequence>MKEPHGFRDENFNIVKEDLFKPNEGIYLHNLFECLNYLVLSATPEEVDSLGNEILCIFPDIIKLDNEDIISYSLRLYANIVECGKAAGKTCAPILTFLNSESTLLARVDETALKRIIYSFRSSGGEFLQITFSISNILLKMNKPDTALYLSKILIQDSQASTINNIIQQIFINIHQAKGSFFVLEIDNLKSYIEFYMFCAIKIGIYNVAQLMLNITGDGELNVIAETILSHFKNHNLHGYFICHVDLLFDPEYSPKFYGTNWSSMVVELIDYMAEVVADRRARTLIAVIKKYVLPGTTIISDGFRSYYKLDQEGFDHLVVNHKLHFKDPETGAHTNNIEATWGAAKKLHVGKRKVKDSLEFYLSEYWWRRKHYIDIKTIAEQSGVSDDAVTHWVNFCREVCYLLYLDDPPKIGGKGKQVQIDVSLFGHNKKTKNHCAKTAEGHWIDIKTIAEQSGVSDDAVTHWVNFCREVCYLLYLDDPPKIGGKGKQVVADRRARTLIAVIKKYVLPGTTIISDGFRSYYKLDQEGFDHLVVNHKLHFKDPETGAHTNNIEATWGAAKKLHVGKRKTCPHCGRDMELKSYTNTDHVVWRCRSTSKKIGVHSIRTSVRCGTWFEKSTLKLHQIITMTALWVVKIDIKTIAEQSGVSDDAVTHWVNFCREVCYLLYLDDPPKIGGKGKQVQIDESLFGHNKKTKNHSVPKLPKDIGDMELKSYTNTDHVVWRCRSTSKKIGVHSIRTSLRCGTWFEKSTLKLHQIITMTALWVVKIDIKTIAEQSGVSDDAVTHWVNFCREVCYLLYLDDPPKIGGKGKQVQIDVSLFGHNKKTKNHCAKTAEGHWIDIKTIAEQSGVSDDAVTHWVNFCREVCYLLYLDDPPKIGGKGKQVLPGTTIISDGFRSYYKLDQEGFDHLVVNHKLHFKDPETGAHTNNIEATWGAAKKLHVGKRKVKDSLEFYLSEYWWRRSIMWRTCPHCGRDMELKSYTNTDHVVWRCRSTSKKIGVHSIRTSLRCGTWFEKSTLKLHQIITMTALWVVKIDIKTIAEQSGVSDDAVTHWVNFCREVCYLLYLDDPPKIGGKGKQVQIDESLFGHNKKTKNHCAKTAEGHWVFGGVDVETKVFFFQVVADRRARTLIAVIKKYVLPGTTIISDGFRSYYKLDQEGFDHLVVNHKLHFKDPETGAHTNNIEATWGAAKKLHVGKRKVKDSLEFYLSEYWWRRKHYIDIKTIAEQSGVSDDAVTHWVNFCREVCYLLYLDDPPKIGGKGKQVQIDESLFGHNKKTKNHCAKTAEGHWVFGGVDVETKVFFFQVVADRRARTLIAVIKKYVLPGTTIISDGFRSYYKLDQEGFDHLVVNHKLHFKDPETGAHTNNIEATWGAAKKLHVGKRKVKDSLEFYLSEYWWRRKHYIDIKTIAEQSGVSDDAVTHWVNFCREVCYLLYLDDPPKIGSKGKQVQIDESLFGHNKKTKNHCAKTAEGHWCKALLLHPVLIAELNQLTRKFHAEVNFGRLAIDVGLRFICQIAADIHLGASTLHRLWRRWLVKGNEIIYRNACAARGTSARMNRRILRQAVADLHVTCTSILQNVQDTLAHSISTRTIFRRLVAFISSGKKTAIDPTEKTPTVVLSDESRFCLSSDSSHVRVRRRRGEKSNPADFVERPTARQGGIMVWDAIAYDIRSPLGVPNALYQKDNTHCILLALANKLCKMYICLLGHLLSRPLTNRARLGHYWTPFARLTSDAFRRLWQMVKREWRAIPQDAIVV</sequence>
<organism evidence="2 3">
    <name type="scientific">Cordylochernes scorpioides</name>
    <dbReference type="NCBI Taxonomy" id="51811"/>
    <lineage>
        <taxon>Eukaryota</taxon>
        <taxon>Metazoa</taxon>
        <taxon>Ecdysozoa</taxon>
        <taxon>Arthropoda</taxon>
        <taxon>Chelicerata</taxon>
        <taxon>Arachnida</taxon>
        <taxon>Pseudoscorpiones</taxon>
        <taxon>Cheliferoidea</taxon>
        <taxon>Chernetidae</taxon>
        <taxon>Cordylochernes</taxon>
    </lineage>
</organism>
<reference evidence="2 3" key="1">
    <citation type="submission" date="2022-01" db="EMBL/GenBank/DDBJ databases">
        <title>A chromosomal length assembly of Cordylochernes scorpioides.</title>
        <authorList>
            <person name="Zeh D."/>
            <person name="Zeh J."/>
        </authorList>
    </citation>
    <scope>NUCLEOTIDE SEQUENCE [LARGE SCALE GENOMIC DNA]</scope>
    <source>
        <strain evidence="2">IN4F17</strain>
        <tissue evidence="2">Whole Body</tissue>
    </source>
</reference>
<dbReference type="Proteomes" id="UP001235939">
    <property type="component" value="Chromosome 06"/>
</dbReference>
<dbReference type="SMART" id="SM01126">
    <property type="entry name" value="DDE_Tnp_IS1595"/>
    <property type="match status" value="5"/>
</dbReference>
<feature type="domain" description="ISXO2-like transposase" evidence="1">
    <location>
        <begin position="256"/>
        <end position="371"/>
    </location>
</feature>
<dbReference type="Gene3D" id="3.30.420.10">
    <property type="entry name" value="Ribonuclease H-like superfamily/Ribonuclease H"/>
    <property type="match status" value="1"/>
</dbReference>
<dbReference type="Pfam" id="PF12762">
    <property type="entry name" value="DDE_Tnp_IS1595"/>
    <property type="match status" value="5"/>
</dbReference>
<dbReference type="PANTHER" id="PTHR47163">
    <property type="entry name" value="DDE_TNP_IS1595 DOMAIN-CONTAINING PROTEIN"/>
    <property type="match status" value="1"/>
</dbReference>
<protein>
    <recommendedName>
        <fullName evidence="1">ISXO2-like transposase domain-containing protein</fullName>
    </recommendedName>
</protein>
<evidence type="ECO:0000259" key="1">
    <source>
        <dbReference type="SMART" id="SM01126"/>
    </source>
</evidence>
<evidence type="ECO:0000313" key="2">
    <source>
        <dbReference type="EMBL" id="UYV68841.1"/>
    </source>
</evidence>
<feature type="domain" description="ISXO2-like transposase" evidence="1">
    <location>
        <begin position="411"/>
        <end position="568"/>
    </location>
</feature>
<name>A0ABY6KJ26_9ARAC</name>
<feature type="domain" description="ISXO2-like transposase" evidence="1">
    <location>
        <begin position="803"/>
        <end position="960"/>
    </location>
</feature>
<accession>A0ABY6KJ26</accession>
<gene>
    <name evidence="2" type="ORF">LAZ67_6001229</name>
</gene>
<evidence type="ECO:0000313" key="3">
    <source>
        <dbReference type="Proteomes" id="UP001235939"/>
    </source>
</evidence>
<keyword evidence="3" id="KW-1185">Reference proteome</keyword>
<dbReference type="EMBL" id="CP092868">
    <property type="protein sequence ID" value="UYV68841.1"/>
    <property type="molecule type" value="Genomic_DNA"/>
</dbReference>
<feature type="domain" description="ISXO2-like transposase" evidence="1">
    <location>
        <begin position="1068"/>
        <end position="1212"/>
    </location>
</feature>
<dbReference type="InterPro" id="IPR036397">
    <property type="entry name" value="RNaseH_sf"/>
</dbReference>
<dbReference type="NCBIfam" id="NF033547">
    <property type="entry name" value="transpos_IS1595"/>
    <property type="match status" value="2"/>
</dbReference>
<dbReference type="InterPro" id="IPR053164">
    <property type="entry name" value="IS1016-like_transposase"/>
</dbReference>
<dbReference type="PANTHER" id="PTHR47163:SF2">
    <property type="entry name" value="SI:DKEY-17M8.2"/>
    <property type="match status" value="1"/>
</dbReference>
<proteinExistence type="predicted"/>
<feature type="domain" description="ISXO2-like transposase" evidence="1">
    <location>
        <begin position="1252"/>
        <end position="1396"/>
    </location>
</feature>
<dbReference type="InterPro" id="IPR024445">
    <property type="entry name" value="Tnp_ISXO2-like"/>
</dbReference>